<evidence type="ECO:0000313" key="4">
    <source>
        <dbReference type="EMBL" id="GIM16835.1"/>
    </source>
</evidence>
<feature type="compositionally biased region" description="Basic and acidic residues" evidence="2">
    <location>
        <begin position="1054"/>
        <end position="1065"/>
    </location>
</feature>
<feature type="compositionally biased region" description="Low complexity" evidence="2">
    <location>
        <begin position="515"/>
        <end position="529"/>
    </location>
</feature>
<feature type="compositionally biased region" description="Low complexity" evidence="2">
    <location>
        <begin position="605"/>
        <end position="623"/>
    </location>
</feature>
<feature type="compositionally biased region" description="Acidic residues" evidence="2">
    <location>
        <begin position="978"/>
        <end position="1006"/>
    </location>
</feature>
<feature type="compositionally biased region" description="Basic and acidic residues" evidence="2">
    <location>
        <begin position="714"/>
        <end position="741"/>
    </location>
</feature>
<feature type="region of interest" description="Disordered" evidence="2">
    <location>
        <begin position="1"/>
        <end position="35"/>
    </location>
</feature>
<gene>
    <name evidence="3" type="ORF">Vretifemale_20209</name>
    <name evidence="4" type="ORF">Vretimale_19425</name>
</gene>
<feature type="region of interest" description="Disordered" evidence="2">
    <location>
        <begin position="515"/>
        <end position="1097"/>
    </location>
</feature>
<dbReference type="EMBL" id="BNCQ01000086">
    <property type="protein sequence ID" value="GIM16835.1"/>
    <property type="molecule type" value="Genomic_DNA"/>
</dbReference>
<reference evidence="3" key="1">
    <citation type="journal article" date="2021" name="Proc. Natl. Acad. Sci. U.S.A.">
        <title>Three genomes in the algal genus Volvox reveal the fate of a haploid sex-determining region after a transition to homothallism.</title>
        <authorList>
            <person name="Yamamoto K."/>
            <person name="Hamaji T."/>
            <person name="Kawai-Toyooka H."/>
            <person name="Matsuzaki R."/>
            <person name="Takahashi F."/>
            <person name="Nishimura Y."/>
            <person name="Kawachi M."/>
            <person name="Noguchi H."/>
            <person name="Minakuchi Y."/>
            <person name="Umen J.G."/>
            <person name="Toyoda A."/>
            <person name="Nozaki H."/>
        </authorList>
    </citation>
    <scope>NUCLEOTIDE SEQUENCE</scope>
    <source>
        <strain evidence="4">NIES-3785</strain>
        <strain evidence="3">NIES-3786</strain>
    </source>
</reference>
<accession>A0A8J4D0G7</accession>
<protein>
    <submittedName>
        <fullName evidence="3">Uncharacterized protein</fullName>
    </submittedName>
</protein>
<keyword evidence="1" id="KW-0175">Coiled coil</keyword>
<dbReference type="Proteomes" id="UP000747110">
    <property type="component" value="Unassembled WGS sequence"/>
</dbReference>
<feature type="region of interest" description="Disordered" evidence="2">
    <location>
        <begin position="278"/>
        <end position="300"/>
    </location>
</feature>
<feature type="compositionally biased region" description="Low complexity" evidence="2">
    <location>
        <begin position="928"/>
        <end position="937"/>
    </location>
</feature>
<feature type="compositionally biased region" description="Acidic residues" evidence="2">
    <location>
        <begin position="1015"/>
        <end position="1031"/>
    </location>
</feature>
<feature type="region of interest" description="Disordered" evidence="2">
    <location>
        <begin position="400"/>
        <end position="428"/>
    </location>
</feature>
<proteinExistence type="predicted"/>
<feature type="compositionally biased region" description="Acidic residues" evidence="2">
    <location>
        <begin position="405"/>
        <end position="416"/>
    </location>
</feature>
<feature type="coiled-coil region" evidence="1">
    <location>
        <begin position="166"/>
        <end position="217"/>
    </location>
</feature>
<feature type="compositionally biased region" description="Low complexity" evidence="2">
    <location>
        <begin position="795"/>
        <end position="807"/>
    </location>
</feature>
<sequence length="1097" mass="115338">MSQAKGSPAPSRLQTGTSTTSSSTSRPNTNATTPLLPPIIEAHNYYIPPAISTSLVSGSNVVGPVEEPRPTGVRKTSTQINSRLGFFSSPDEPRSVGSHGYLSPSYSELKPAAPGTRLVTTKPHGSKVSGLRALRNGTPLLTEKDLKFLRERDTDNQQVYDVWSQRKHLELQMEREEQDRLKAESQARYEAREQQILEQNQTAVKQWEKKKVKQQQADAEDSYLKQIKLRALQAYHQRINNAYETKCKKREEGFAVRSGVAHIPHTFDAFRADRANKAAQKPLSKEKSASSYRSLLEEADREGDEEAAMIAMMGGTHPLVAIARQKSSDIAAPDGGAVFLEPSFASAARHGAATSTLPPLGRHLVSPAVLAQYLPPTTQSSKGPEGEGLVAERSGAVARHSAGFDGDDGLNDESPEDESRQGILPPNITSIYAPREVIGAIVQEERDKAQEEFQQRLKEAAEDSMRKVEVAYMPVAPSSAATVEPSESRQTATDTAALLHVSPAFFAAYGTGTGDAAVPPRPRPAAGDANNGNRSGAPHGPNQTLSASEQPENAGPGDNSDEAYSEVFGRGSEGGSGAYSRSFSGSGLGPLPAMAQSHSRRESGSSRYTSSAHSAAAAVAIPSGGVGAKKRDSGASRATSSEIAVLEPVADMASDVVPSRRESAVSQVTGGSGTPRPTDDALSDAVLSRHQSSGRQSSATRGAMAAATSGGHVSRRESAADRAADIEEDVARSAGPSRRESALSNAAEDAAGPSRRDSAASRHEPDAVLRSEGNASTSRRESPVSNGAVSGGIPSRRGSGASVGVSRAESERSRGTADAIPNLRASSVSAAVASAGPSRRDSSVSNLASEGQVPPAAARVVGSKAGTSRRGSSENMSSSACAASATAPSKRDSVGSLPVSGSEAPAMSRQESKASSYSVPPSEGVGGASSARGTASGEQGAINKLGRGSDSLGPLPLTPVAIQPNDVESKAALKAKDDEEELDVEEEESDREESEKEEEPEGDSDIEAAPPRKDEEDEEDEDEDEDEEEDGQQSGEVEARKQSAQLDSEDEGDDVRSSGDGSRTEDETEEEEEEEDVEEEDEEDAEEGDVEEGDGRK</sequence>
<feature type="compositionally biased region" description="Polar residues" evidence="2">
    <location>
        <begin position="773"/>
        <end position="788"/>
    </location>
</feature>
<feature type="region of interest" description="Disordered" evidence="2">
    <location>
        <begin position="375"/>
        <end position="394"/>
    </location>
</feature>
<name>A0A8J4D0G7_9CHLO</name>
<feature type="compositionally biased region" description="Acidic residues" evidence="2">
    <location>
        <begin position="1066"/>
        <end position="1097"/>
    </location>
</feature>
<feature type="compositionally biased region" description="Basic and acidic residues" evidence="2">
    <location>
        <begin position="754"/>
        <end position="769"/>
    </location>
</feature>
<evidence type="ECO:0000313" key="3">
    <source>
        <dbReference type="EMBL" id="GIL92695.1"/>
    </source>
</evidence>
<feature type="compositionally biased region" description="Low complexity" evidence="2">
    <location>
        <begin position="825"/>
        <end position="835"/>
    </location>
</feature>
<feature type="compositionally biased region" description="Polar residues" evidence="2">
    <location>
        <begin position="689"/>
        <end position="700"/>
    </location>
</feature>
<evidence type="ECO:0000256" key="2">
    <source>
        <dbReference type="SAM" id="MobiDB-lite"/>
    </source>
</evidence>
<feature type="compositionally biased region" description="Low complexity" evidence="2">
    <location>
        <begin position="15"/>
        <end position="34"/>
    </location>
</feature>
<organism evidence="3 5">
    <name type="scientific">Volvox reticuliferus</name>
    <dbReference type="NCBI Taxonomy" id="1737510"/>
    <lineage>
        <taxon>Eukaryota</taxon>
        <taxon>Viridiplantae</taxon>
        <taxon>Chlorophyta</taxon>
        <taxon>core chlorophytes</taxon>
        <taxon>Chlorophyceae</taxon>
        <taxon>CS clade</taxon>
        <taxon>Chlamydomonadales</taxon>
        <taxon>Volvocaceae</taxon>
        <taxon>Volvox</taxon>
    </lineage>
</organism>
<feature type="compositionally biased region" description="Basic and acidic residues" evidence="2">
    <location>
        <begin position="967"/>
        <end position="977"/>
    </location>
</feature>
<dbReference type="AlphaFoldDB" id="A0A8J4D0G7"/>
<feature type="compositionally biased region" description="Low complexity" evidence="2">
    <location>
        <begin position="868"/>
        <end position="888"/>
    </location>
</feature>
<comment type="caution">
    <text evidence="3">The sequence shown here is derived from an EMBL/GenBank/DDBJ whole genome shotgun (WGS) entry which is preliminary data.</text>
</comment>
<evidence type="ECO:0000256" key="1">
    <source>
        <dbReference type="SAM" id="Coils"/>
    </source>
</evidence>
<dbReference type="OrthoDB" id="550597at2759"/>
<feature type="compositionally biased region" description="Polar residues" evidence="2">
    <location>
        <begin position="541"/>
        <end position="551"/>
    </location>
</feature>
<evidence type="ECO:0000313" key="5">
    <source>
        <dbReference type="Proteomes" id="UP000747110"/>
    </source>
</evidence>
<dbReference type="Proteomes" id="UP000722791">
    <property type="component" value="Unassembled WGS sequence"/>
</dbReference>
<dbReference type="EMBL" id="BNCP01000081">
    <property type="protein sequence ID" value="GIL92695.1"/>
    <property type="molecule type" value="Genomic_DNA"/>
</dbReference>
<keyword evidence="5" id="KW-1185">Reference proteome</keyword>